<dbReference type="AlphaFoldDB" id="A0A1C4EWK4"/>
<dbReference type="InterPro" id="IPR026325">
    <property type="entry name" value="DUF932"/>
</dbReference>
<dbReference type="Pfam" id="PF06067">
    <property type="entry name" value="DUF932"/>
    <property type="match status" value="1"/>
</dbReference>
<gene>
    <name evidence="1" type="ORF">GA0116948_11075</name>
</gene>
<evidence type="ECO:0000313" key="2">
    <source>
        <dbReference type="Proteomes" id="UP000242818"/>
    </source>
</evidence>
<dbReference type="STRING" id="1335309.GA0116948_11075"/>
<dbReference type="RefSeq" id="WP_249260574.1">
    <property type="nucleotide sequence ID" value="NZ_FMAR01000010.1"/>
</dbReference>
<proteinExistence type="predicted"/>
<organism evidence="1 2">
    <name type="scientific">Chitinophaga costaii</name>
    <dbReference type="NCBI Taxonomy" id="1335309"/>
    <lineage>
        <taxon>Bacteria</taxon>
        <taxon>Pseudomonadati</taxon>
        <taxon>Bacteroidota</taxon>
        <taxon>Chitinophagia</taxon>
        <taxon>Chitinophagales</taxon>
        <taxon>Chitinophagaceae</taxon>
        <taxon>Chitinophaga</taxon>
    </lineage>
</organism>
<name>A0A1C4EWK4_9BACT</name>
<dbReference type="NCBIfam" id="TIGR03299">
    <property type="entry name" value="LGT_TIGR03299"/>
    <property type="match status" value="1"/>
</dbReference>
<evidence type="ECO:0000313" key="1">
    <source>
        <dbReference type="EMBL" id="SCC48089.1"/>
    </source>
</evidence>
<dbReference type="EMBL" id="FMAR01000010">
    <property type="protein sequence ID" value="SCC48089.1"/>
    <property type="molecule type" value="Genomic_DNA"/>
</dbReference>
<dbReference type="InterPro" id="IPR017686">
    <property type="entry name" value="Phg/plasmid-like_prot"/>
</dbReference>
<reference evidence="1 2" key="1">
    <citation type="submission" date="2016-08" db="EMBL/GenBank/DDBJ databases">
        <authorList>
            <person name="Seilhamer J.J."/>
        </authorList>
    </citation>
    <scope>NUCLEOTIDE SEQUENCE [LARGE SCALE GENOMIC DNA]</scope>
    <source>
        <strain evidence="1 2">A37T2</strain>
    </source>
</reference>
<sequence length="396" mass="44273">MNTQKLSTRKQPLPAIRGSPLNTALSQWSHLIFFNTSFIKKRCTASATTGYIMADNINYNAMTRQHAFYSKGEKAWHLKGQIPDRYERSEDVCRQAQLNYPVAILPNIHRVPGQPDIFSNQSFFTYREDTNQVLGAHVGPDYTVMQNLEAFDFFDSIAGKDSIYYETAGALGNGERIFITAKLPSYIKVGGVDIIEKYLFLTTSHDGTGSITVAFTPVRIVCNNTLNAALKNCSNVVKIRHTKNAKDKLNEAHRVMGMVNTFSPAIEQQLNAFANVRISDAHVRQLIEHALCPSKEVLTQLKAGERETLSTNFKNQVNKAYEYAMSSPTQQMITTQGNLFGAYNAVTGYFQNVVDYKTQDQKIDSILYGGTAQRKAQTAFQLCEAYALHGAGIFQN</sequence>
<accession>A0A1C4EWK4</accession>
<protein>
    <submittedName>
        <fullName evidence="1">Phage/plasmid-like protein TIGR03299</fullName>
    </submittedName>
</protein>
<keyword evidence="2" id="KW-1185">Reference proteome</keyword>
<dbReference type="Proteomes" id="UP000242818">
    <property type="component" value="Unassembled WGS sequence"/>
</dbReference>